<dbReference type="GO" id="GO:0048312">
    <property type="term" value="P:intracellular distribution of mitochondria"/>
    <property type="evidence" value="ECO:0007669"/>
    <property type="project" value="TreeGrafter"/>
</dbReference>
<gene>
    <name evidence="1" type="ORF">ColSpa_11837</name>
</gene>
<dbReference type="GO" id="GO:0016020">
    <property type="term" value="C:membrane"/>
    <property type="evidence" value="ECO:0007669"/>
    <property type="project" value="TreeGrafter"/>
</dbReference>
<dbReference type="Gene3D" id="3.40.50.300">
    <property type="entry name" value="P-loop containing nucleotide triphosphate hydrolases"/>
    <property type="match status" value="1"/>
</dbReference>
<organism evidence="1 2">
    <name type="scientific">Colletotrichum spaethianum</name>
    <dbReference type="NCBI Taxonomy" id="700344"/>
    <lineage>
        <taxon>Eukaryota</taxon>
        <taxon>Fungi</taxon>
        <taxon>Dikarya</taxon>
        <taxon>Ascomycota</taxon>
        <taxon>Pezizomycotina</taxon>
        <taxon>Sordariomycetes</taxon>
        <taxon>Hypocreomycetidae</taxon>
        <taxon>Glomerellales</taxon>
        <taxon>Glomerellaceae</taxon>
        <taxon>Colletotrichum</taxon>
        <taxon>Colletotrichum spaethianum species complex</taxon>
    </lineage>
</organism>
<dbReference type="PANTHER" id="PTHR11566:SF21">
    <property type="entry name" value="DYNAMIN RELATED PROTEIN 1, ISOFORM A"/>
    <property type="match status" value="1"/>
</dbReference>
<dbReference type="AlphaFoldDB" id="A0AA37PG33"/>
<protein>
    <recommendedName>
        <fullName evidence="3">GED domain-containing protein</fullName>
    </recommendedName>
</protein>
<dbReference type="InterPro" id="IPR027417">
    <property type="entry name" value="P-loop_NTPase"/>
</dbReference>
<name>A0AA37PG33_9PEZI</name>
<evidence type="ECO:0000313" key="2">
    <source>
        <dbReference type="Proteomes" id="UP001055115"/>
    </source>
</evidence>
<dbReference type="GO" id="GO:0006897">
    <property type="term" value="P:endocytosis"/>
    <property type="evidence" value="ECO:0007669"/>
    <property type="project" value="TreeGrafter"/>
</dbReference>
<proteinExistence type="predicted"/>
<dbReference type="GO" id="GO:0008017">
    <property type="term" value="F:microtubule binding"/>
    <property type="evidence" value="ECO:0007669"/>
    <property type="project" value="TreeGrafter"/>
</dbReference>
<sequence>MASRLKEAHKYHDVINKLHLQGLSDYTSLPRVVLCRQDSTDYCGCDPLKDLTGINVSLGSERFNCYFIFEIVLRPPLDDNPDGCSSTITIIPSAERSEEEKATLLSFAERSTTDISSWTLDLDVGIDAAKQTVMSFTFATKLIVEDVIRIEVCKARVPLLSIIALPPLLDDNLKFQPAAYPSIAEKKILKYIRNPRDLILVVACQICELDTELSLLELVRQVDPNGERTFGIFQSHRRNKSWHTVMDLISEDFERVDAYRLKDLMDVSNVGFLAVKDHLTAVFEDHARSQLYDVKDEIKSQIVTINVMLQSLSSNLLVAETKQAMETDKVLSELVQDAVDGNYTNPFFSKNFSELPECKQPRLRTIILELLASLGKRMSENGHAVEIVDFPHSANNLQAIYRYIFVKRVDKMVKRCKGREAPGTLSSRVISELLAMQCNPWKGIIQESLRHILDASRETLEGIVSGIVSSDAKAEVLSNLTPFFEGLKSNIEKEIGHLLDSLSSRWLINSYPVIEAVQQIRLKREKARVQEHLDKIVRKCKHSNPPGLTPDLTSLLVHNITLEVDTDLDRVASELAIDYMQAHYQLALPVMIHEFHQIIENSVLQKLPDAFAPTPKPPSEARPAQTIGQSEALDDEVKQLEEKKEFLQRCLCELTQFLEGQATGLSDDSSTTTEGRKPPQRYCSLPLTSAVLVIYTPQGSVTDEPKIDCTE</sequence>
<dbReference type="RefSeq" id="XP_049134006.1">
    <property type="nucleotide sequence ID" value="XM_049278049.1"/>
</dbReference>
<accession>A0AA37PG33</accession>
<reference evidence="1 2" key="1">
    <citation type="submission" date="2022-03" db="EMBL/GenBank/DDBJ databases">
        <title>Genome data of Colletotrichum spp.</title>
        <authorList>
            <person name="Utami Y.D."/>
            <person name="Hiruma K."/>
        </authorList>
    </citation>
    <scope>NUCLEOTIDE SEQUENCE [LARGE SCALE GENOMIC DNA]</scope>
    <source>
        <strain evidence="1 2">MAFF 239500</strain>
    </source>
</reference>
<evidence type="ECO:0008006" key="3">
    <source>
        <dbReference type="Google" id="ProtNLM"/>
    </source>
</evidence>
<evidence type="ECO:0000313" key="1">
    <source>
        <dbReference type="EMBL" id="GKT51656.1"/>
    </source>
</evidence>
<dbReference type="GO" id="GO:0016559">
    <property type="term" value="P:peroxisome fission"/>
    <property type="evidence" value="ECO:0007669"/>
    <property type="project" value="TreeGrafter"/>
</dbReference>
<dbReference type="Proteomes" id="UP001055115">
    <property type="component" value="Unassembled WGS sequence"/>
</dbReference>
<dbReference type="GO" id="GO:0005874">
    <property type="term" value="C:microtubule"/>
    <property type="evidence" value="ECO:0007669"/>
    <property type="project" value="TreeGrafter"/>
</dbReference>
<dbReference type="GeneID" id="73332639"/>
<comment type="caution">
    <text evidence="1">The sequence shown here is derived from an EMBL/GenBank/DDBJ whole genome shotgun (WGS) entry which is preliminary data.</text>
</comment>
<dbReference type="EMBL" id="BQXU01000051">
    <property type="protein sequence ID" value="GKT51656.1"/>
    <property type="molecule type" value="Genomic_DNA"/>
</dbReference>
<dbReference type="InterPro" id="IPR022812">
    <property type="entry name" value="Dynamin"/>
</dbReference>
<dbReference type="PANTHER" id="PTHR11566">
    <property type="entry name" value="DYNAMIN"/>
    <property type="match status" value="1"/>
</dbReference>
<keyword evidence="2" id="KW-1185">Reference proteome</keyword>
<dbReference type="GO" id="GO:0003924">
    <property type="term" value="F:GTPase activity"/>
    <property type="evidence" value="ECO:0007669"/>
    <property type="project" value="TreeGrafter"/>
</dbReference>
<dbReference type="GO" id="GO:0000266">
    <property type="term" value="P:mitochondrial fission"/>
    <property type="evidence" value="ECO:0007669"/>
    <property type="project" value="TreeGrafter"/>
</dbReference>
<dbReference type="GO" id="GO:0005739">
    <property type="term" value="C:mitochondrion"/>
    <property type="evidence" value="ECO:0007669"/>
    <property type="project" value="TreeGrafter"/>
</dbReference>